<keyword evidence="1" id="KW-0732">Signal</keyword>
<keyword evidence="3" id="KW-1185">Reference proteome</keyword>
<dbReference type="RefSeq" id="WP_103058779.1">
    <property type="nucleotide sequence ID" value="NZ_BSOF01000028.1"/>
</dbReference>
<comment type="caution">
    <text evidence="2">The sequence shown here is derived from an EMBL/GenBank/DDBJ whole genome shotgun (WGS) entry which is preliminary data.</text>
</comment>
<gene>
    <name evidence="2" type="ORF">COO59_05275</name>
</gene>
<evidence type="ECO:0000313" key="3">
    <source>
        <dbReference type="Proteomes" id="UP000236345"/>
    </source>
</evidence>
<feature type="signal peptide" evidence="1">
    <location>
        <begin position="1"/>
        <end position="18"/>
    </location>
</feature>
<reference evidence="3" key="1">
    <citation type="submission" date="2017-09" db="EMBL/GenBank/DDBJ databases">
        <authorList>
            <person name="Palmer M."/>
            <person name="Steenkamp E.T."/>
            <person name="Coetzee M.P."/>
            <person name="Avontuur J.R."/>
            <person name="Van Zyl E."/>
            <person name="Chan W.-Y."/>
            <person name="Blom J."/>
            <person name="Venter S.N."/>
        </authorList>
    </citation>
    <scope>NUCLEOTIDE SEQUENCE [LARGE SCALE GENOMIC DNA]</scope>
    <source>
        <strain evidence="3">QC88-366</strain>
    </source>
</reference>
<organism evidence="2 3">
    <name type="scientific">Mixta theicola</name>
    <dbReference type="NCBI Taxonomy" id="1458355"/>
    <lineage>
        <taxon>Bacteria</taxon>
        <taxon>Pseudomonadati</taxon>
        <taxon>Pseudomonadota</taxon>
        <taxon>Gammaproteobacteria</taxon>
        <taxon>Enterobacterales</taxon>
        <taxon>Erwiniaceae</taxon>
        <taxon>Mixta</taxon>
    </lineage>
</organism>
<evidence type="ECO:0000256" key="1">
    <source>
        <dbReference type="SAM" id="SignalP"/>
    </source>
</evidence>
<sequence>MRVKLILLYLFVSFSGLAVTPITINTGSNNYMFIENDVDGGYFITPNSFSPRFTGSNVWTKFPTKQTSLGFLGYIWSWPNYYFDMWIENSPINTPFQGLRCITTGANCPASGYIAGEIIDENGFYHTRGGNSEENGSYAYGSLTDSAYHYFASRPVGASDEYIANICVTTTDYDYSTGIRCKDLMTNAIWRAVHMTLTKAGHLTLNHTNPLAEIWVASDGTPSTSLNADNCFIAVVNNISGITCRMVSYNYERSADITSSLVFGMVLNTTTLGFNPEPSSIKFSGDGATWYNYNSSTAYKNIFKQTGAGYVYVFLSKTFLKNLVDKGISITNNDSMFTFSFTNGIVYYSGYYQFTASSSINIVPKEYGISLISSNSAGGPDAPGIIGSDRAIEFEYTVTTSASRQADSITAQVIGDTTTLSGVPYCIFSSPDNSYKVPVPAYLSYTSQSGATVRERNSCGEPPVNMTNALWTQTAWDASASEGYYFATKLQLAFPMNDILSESTLDGGYWTGTVNASGELKVTATWIGVDHLNLH</sequence>
<dbReference type="OrthoDB" id="6490804at2"/>
<proteinExistence type="predicted"/>
<feature type="chain" id="PRO_5014464103" evidence="1">
    <location>
        <begin position="19"/>
        <end position="535"/>
    </location>
</feature>
<dbReference type="AlphaFoldDB" id="A0A2K1QC10"/>
<accession>A0A2K1QC10</accession>
<name>A0A2K1QC10_9GAMM</name>
<evidence type="ECO:0000313" key="2">
    <source>
        <dbReference type="EMBL" id="PNS12536.1"/>
    </source>
</evidence>
<protein>
    <submittedName>
        <fullName evidence="2">Fimbrial protein</fullName>
    </submittedName>
</protein>
<dbReference type="EMBL" id="NWUO01000003">
    <property type="protein sequence ID" value="PNS12536.1"/>
    <property type="molecule type" value="Genomic_DNA"/>
</dbReference>
<dbReference type="Proteomes" id="UP000236345">
    <property type="component" value="Unassembled WGS sequence"/>
</dbReference>